<feature type="coiled-coil region" evidence="1">
    <location>
        <begin position="51"/>
        <end position="92"/>
    </location>
</feature>
<gene>
    <name evidence="2" type="ORF">PAPOLLO_LOCUS9236</name>
</gene>
<proteinExistence type="predicted"/>
<dbReference type="Proteomes" id="UP000691718">
    <property type="component" value="Unassembled WGS sequence"/>
</dbReference>
<dbReference type="OrthoDB" id="6932147at2759"/>
<organism evidence="2 3">
    <name type="scientific">Parnassius apollo</name>
    <name type="common">Apollo butterfly</name>
    <name type="synonym">Papilio apollo</name>
    <dbReference type="NCBI Taxonomy" id="110799"/>
    <lineage>
        <taxon>Eukaryota</taxon>
        <taxon>Metazoa</taxon>
        <taxon>Ecdysozoa</taxon>
        <taxon>Arthropoda</taxon>
        <taxon>Hexapoda</taxon>
        <taxon>Insecta</taxon>
        <taxon>Pterygota</taxon>
        <taxon>Neoptera</taxon>
        <taxon>Endopterygota</taxon>
        <taxon>Lepidoptera</taxon>
        <taxon>Glossata</taxon>
        <taxon>Ditrysia</taxon>
        <taxon>Papilionoidea</taxon>
        <taxon>Papilionidae</taxon>
        <taxon>Parnassiinae</taxon>
        <taxon>Parnassini</taxon>
        <taxon>Parnassius</taxon>
        <taxon>Parnassius</taxon>
    </lineage>
</organism>
<sequence length="138" mass="16516">MKFPVFEFIKKFIFYLFKEATNAGGKASCFGRKNYREKLKANNPEKYEEIKKKATENALRHKKQIDETNENLKNVLIRLKQLENSKTLTESEEASMMRQNRAKYTPRKKVEEFISENIPHIETPKKEVIKQNYWSMMF</sequence>
<keyword evidence="3" id="KW-1185">Reference proteome</keyword>
<comment type="caution">
    <text evidence="2">The sequence shown here is derived from an EMBL/GenBank/DDBJ whole genome shotgun (WGS) entry which is preliminary data.</text>
</comment>
<reference evidence="2" key="1">
    <citation type="submission" date="2021-04" db="EMBL/GenBank/DDBJ databases">
        <authorList>
            <person name="Tunstrom K."/>
        </authorList>
    </citation>
    <scope>NUCLEOTIDE SEQUENCE</scope>
</reference>
<accession>A0A8S3WTB8</accession>
<keyword evidence="1" id="KW-0175">Coiled coil</keyword>
<name>A0A8S3WTB8_PARAO</name>
<dbReference type="EMBL" id="CAJQZP010000667">
    <property type="protein sequence ID" value="CAG4976244.1"/>
    <property type="molecule type" value="Genomic_DNA"/>
</dbReference>
<dbReference type="AlphaFoldDB" id="A0A8S3WTB8"/>
<evidence type="ECO:0000256" key="1">
    <source>
        <dbReference type="SAM" id="Coils"/>
    </source>
</evidence>
<protein>
    <submittedName>
        <fullName evidence="2">(apollo) hypothetical protein</fullName>
    </submittedName>
</protein>
<evidence type="ECO:0000313" key="2">
    <source>
        <dbReference type="EMBL" id="CAG4976244.1"/>
    </source>
</evidence>
<evidence type="ECO:0000313" key="3">
    <source>
        <dbReference type="Proteomes" id="UP000691718"/>
    </source>
</evidence>